<organism evidence="2 3">
    <name type="scientific">Pleuronectes platessa</name>
    <name type="common">European plaice</name>
    <dbReference type="NCBI Taxonomy" id="8262"/>
    <lineage>
        <taxon>Eukaryota</taxon>
        <taxon>Metazoa</taxon>
        <taxon>Chordata</taxon>
        <taxon>Craniata</taxon>
        <taxon>Vertebrata</taxon>
        <taxon>Euteleostomi</taxon>
        <taxon>Actinopterygii</taxon>
        <taxon>Neopterygii</taxon>
        <taxon>Teleostei</taxon>
        <taxon>Neoteleostei</taxon>
        <taxon>Acanthomorphata</taxon>
        <taxon>Carangaria</taxon>
        <taxon>Pleuronectiformes</taxon>
        <taxon>Pleuronectoidei</taxon>
        <taxon>Pleuronectidae</taxon>
        <taxon>Pleuronectes</taxon>
    </lineage>
</organism>
<dbReference type="EMBL" id="CADEAL010004324">
    <property type="protein sequence ID" value="CAB1457052.1"/>
    <property type="molecule type" value="Genomic_DNA"/>
</dbReference>
<evidence type="ECO:0000256" key="1">
    <source>
        <dbReference type="SAM" id="MobiDB-lite"/>
    </source>
</evidence>
<feature type="region of interest" description="Disordered" evidence="1">
    <location>
        <begin position="37"/>
        <end position="58"/>
    </location>
</feature>
<dbReference type="AlphaFoldDB" id="A0A9N7ZBK6"/>
<proteinExistence type="predicted"/>
<protein>
    <submittedName>
        <fullName evidence="2">Uncharacterized protein</fullName>
    </submittedName>
</protein>
<gene>
    <name evidence="2" type="ORF">PLEPLA_LOCUS44856</name>
</gene>
<sequence length="114" mass="12478">MLLSGPGSRFLALKCAAPASPFSWCWSRLQERATVRHGSLRATGGGGGGGGEREEEGETRWFFSSSSSSSRVRFPLRETESSLNGLYVDALWRRSSVDLFALSDTKQTGQEFLI</sequence>
<evidence type="ECO:0000313" key="2">
    <source>
        <dbReference type="EMBL" id="CAB1457052.1"/>
    </source>
</evidence>
<comment type="caution">
    <text evidence="2">The sequence shown here is derived from an EMBL/GenBank/DDBJ whole genome shotgun (WGS) entry which is preliminary data.</text>
</comment>
<accession>A0A9N7ZBK6</accession>
<name>A0A9N7ZBK6_PLEPL</name>
<reference evidence="2" key="1">
    <citation type="submission" date="2020-03" db="EMBL/GenBank/DDBJ databases">
        <authorList>
            <person name="Weist P."/>
        </authorList>
    </citation>
    <scope>NUCLEOTIDE SEQUENCE</scope>
</reference>
<evidence type="ECO:0000313" key="3">
    <source>
        <dbReference type="Proteomes" id="UP001153269"/>
    </source>
</evidence>
<dbReference type="Proteomes" id="UP001153269">
    <property type="component" value="Unassembled WGS sequence"/>
</dbReference>
<keyword evidence="3" id="KW-1185">Reference proteome</keyword>